<name>A0AAQ4CSG3_9CREN</name>
<gene>
    <name evidence="1" type="ORF">SACC_17610</name>
</gene>
<proteinExistence type="predicted"/>
<dbReference type="GeneID" id="68866490"/>
<dbReference type="Proteomes" id="UP001319921">
    <property type="component" value="Chromosome"/>
</dbReference>
<protein>
    <recommendedName>
        <fullName evidence="3">Carbon monoxide dehydrogenase subunit G</fullName>
    </recommendedName>
</protein>
<dbReference type="SUPFAM" id="SSF55961">
    <property type="entry name" value="Bet v1-like"/>
    <property type="match status" value="1"/>
</dbReference>
<dbReference type="Pfam" id="PF06240">
    <property type="entry name" value="COXG"/>
    <property type="match status" value="1"/>
</dbReference>
<dbReference type="Gene3D" id="3.30.530.20">
    <property type="match status" value="1"/>
</dbReference>
<evidence type="ECO:0000313" key="1">
    <source>
        <dbReference type="EMBL" id="BDB98744.1"/>
    </source>
</evidence>
<sequence>MELKGELELKRNINYVKEFLLDPKKFTECLPGLQNYEVEGNNFKAIFKLDVSQLRIPHISTLTANINAVIMDEGNKIEVVGNGRSAGIGIKISILMELIEAGVTVKLSWKAKIDLGMLMRLIGEESVRKIADVNVNYIINCISTKMGN</sequence>
<organism evidence="1 2">
    <name type="scientific">Saccharolobus caldissimus</name>
    <dbReference type="NCBI Taxonomy" id="1702097"/>
    <lineage>
        <taxon>Archaea</taxon>
        <taxon>Thermoproteota</taxon>
        <taxon>Thermoprotei</taxon>
        <taxon>Sulfolobales</taxon>
        <taxon>Sulfolobaceae</taxon>
        <taxon>Saccharolobus</taxon>
    </lineage>
</organism>
<dbReference type="InterPro" id="IPR023393">
    <property type="entry name" value="START-like_dom_sf"/>
</dbReference>
<evidence type="ECO:0000313" key="2">
    <source>
        <dbReference type="Proteomes" id="UP001319921"/>
    </source>
</evidence>
<dbReference type="KEGG" id="scas:SACC_17610"/>
<reference evidence="1 2" key="1">
    <citation type="journal article" date="2022" name="Microbiol. Resour. Announc.">
        <title>Complete Genome Sequence of the Hyperthermophilic and Acidophilic Archaeon Saccharolobus caldissimus Strain HS-3T.</title>
        <authorList>
            <person name="Sakai H.D."/>
            <person name="Kurosawa N."/>
        </authorList>
    </citation>
    <scope>NUCLEOTIDE SEQUENCE [LARGE SCALE GENOMIC DNA]</scope>
    <source>
        <strain evidence="1 2">JCM32116</strain>
    </source>
</reference>
<dbReference type="InterPro" id="IPR010419">
    <property type="entry name" value="CO_DH_gsu"/>
</dbReference>
<accession>A0AAQ4CSG3</accession>
<dbReference type="AlphaFoldDB" id="A0AAQ4CSG3"/>
<evidence type="ECO:0008006" key="3">
    <source>
        <dbReference type="Google" id="ProtNLM"/>
    </source>
</evidence>
<dbReference type="RefSeq" id="WP_229569117.1">
    <property type="nucleotide sequence ID" value="NZ_AP025226.1"/>
</dbReference>
<keyword evidence="2" id="KW-1185">Reference proteome</keyword>
<dbReference type="EMBL" id="AP025226">
    <property type="protein sequence ID" value="BDB98744.1"/>
    <property type="molecule type" value="Genomic_DNA"/>
</dbReference>